<evidence type="ECO:0000313" key="2">
    <source>
        <dbReference type="Proteomes" id="UP000063234"/>
    </source>
</evidence>
<evidence type="ECO:0000313" key="1">
    <source>
        <dbReference type="EMBL" id="BAT72301.1"/>
    </source>
</evidence>
<dbReference type="EMBL" id="AP013035">
    <property type="protein sequence ID" value="BAT72301.1"/>
    <property type="molecule type" value="Genomic_DNA"/>
</dbReference>
<dbReference type="STRING" id="1298851.TST_1515"/>
<name>A0A0S3QVD7_THET7</name>
<dbReference type="Proteomes" id="UP000063234">
    <property type="component" value="Chromosome"/>
</dbReference>
<dbReference type="AlphaFoldDB" id="A0A0S3QVD7"/>
<evidence type="ECO:0008006" key="3">
    <source>
        <dbReference type="Google" id="ProtNLM"/>
    </source>
</evidence>
<gene>
    <name evidence="1" type="ORF">TST_1515</name>
</gene>
<dbReference type="PROSITE" id="PS51257">
    <property type="entry name" value="PROKAR_LIPOPROTEIN"/>
    <property type="match status" value="1"/>
</dbReference>
<sequence length="159" mass="18060">MITLKNRQIWLFAFLTLILLCSCSSKVSITFDNTAYLHHTYSLYIEPNNDTLSKEFAEKFKETLRWEQYLYLPDTPEDADSIMKVKVAKRGNCYEVEMNITEKATNNKCQIKSTITADSLDVAAKALAYNLQSALELPPEVNAATPYYNLTDPSGGENR</sequence>
<reference evidence="2" key="1">
    <citation type="journal article" date="2018" name="Science">
        <title>A primordial and reversible TCA cycle in a facultatively chemolithoautotrophic thermophile.</title>
        <authorList>
            <person name="Nunoura T."/>
            <person name="Chikaraishi Y."/>
            <person name="Izaki R."/>
            <person name="Suwa T."/>
            <person name="Sato T."/>
            <person name="Harada T."/>
            <person name="Mori K."/>
            <person name="Kato Y."/>
            <person name="Miyazaki M."/>
            <person name="Shimamura S."/>
            <person name="Yanagawa K."/>
            <person name="Shuto A."/>
            <person name="Ohkouchi N."/>
            <person name="Fujita N."/>
            <person name="Takaki Y."/>
            <person name="Atomi H."/>
            <person name="Takai K."/>
        </authorList>
    </citation>
    <scope>NUCLEOTIDE SEQUENCE [LARGE SCALE GENOMIC DNA]</scope>
    <source>
        <strain evidence="2">DSM 17441 / JCM 13301 / NBRC 103674 / ABI70S6</strain>
    </source>
</reference>
<dbReference type="KEGG" id="ttk:TST_1515"/>
<accession>A0A0S3QVD7</accession>
<keyword evidence="2" id="KW-1185">Reference proteome</keyword>
<proteinExistence type="predicted"/>
<dbReference type="RefSeq" id="WP_068550349.1">
    <property type="nucleotide sequence ID" value="NZ_AP013035.1"/>
</dbReference>
<organism evidence="1 2">
    <name type="scientific">Thermosulfidibacter takaii (strain DSM 17441 / JCM 13301 / NBRC 103674 / ABI70S6)</name>
    <dbReference type="NCBI Taxonomy" id="1298851"/>
    <lineage>
        <taxon>Bacteria</taxon>
        <taxon>Pseudomonadati</taxon>
        <taxon>Thermosulfidibacterota</taxon>
        <taxon>Thermosulfidibacteria</taxon>
        <taxon>Thermosulfidibacterales</taxon>
        <taxon>Thermosulfidibacteraceae</taxon>
    </lineage>
</organism>
<protein>
    <recommendedName>
        <fullName evidence="3">Lipoprotein</fullName>
    </recommendedName>
</protein>